<dbReference type="PaxDb" id="2903-EOD06496"/>
<reference evidence="3" key="2">
    <citation type="submission" date="2024-10" db="UniProtKB">
        <authorList>
            <consortium name="EnsemblProtists"/>
        </authorList>
    </citation>
    <scope>IDENTIFICATION</scope>
</reference>
<evidence type="ECO:0008006" key="5">
    <source>
        <dbReference type="Google" id="ProtNLM"/>
    </source>
</evidence>
<dbReference type="GeneID" id="17252648"/>
<dbReference type="eggNOG" id="KOG1508">
    <property type="taxonomic scope" value="Eukaryota"/>
</dbReference>
<organism evidence="3 4">
    <name type="scientific">Emiliania huxleyi (strain CCMP1516)</name>
    <dbReference type="NCBI Taxonomy" id="280463"/>
    <lineage>
        <taxon>Eukaryota</taxon>
        <taxon>Haptista</taxon>
        <taxon>Haptophyta</taxon>
        <taxon>Prymnesiophyceae</taxon>
        <taxon>Isochrysidales</taxon>
        <taxon>Noelaerhabdaceae</taxon>
        <taxon>Emiliania</taxon>
    </lineage>
</organism>
<evidence type="ECO:0000256" key="2">
    <source>
        <dbReference type="RuleBase" id="RU003876"/>
    </source>
</evidence>
<reference evidence="4" key="1">
    <citation type="journal article" date="2013" name="Nature">
        <title>Pan genome of the phytoplankton Emiliania underpins its global distribution.</title>
        <authorList>
            <person name="Read B.A."/>
            <person name="Kegel J."/>
            <person name="Klute M.J."/>
            <person name="Kuo A."/>
            <person name="Lefebvre S.C."/>
            <person name="Maumus F."/>
            <person name="Mayer C."/>
            <person name="Miller J."/>
            <person name="Monier A."/>
            <person name="Salamov A."/>
            <person name="Young J."/>
            <person name="Aguilar M."/>
            <person name="Claverie J.M."/>
            <person name="Frickenhaus S."/>
            <person name="Gonzalez K."/>
            <person name="Herman E.K."/>
            <person name="Lin Y.C."/>
            <person name="Napier J."/>
            <person name="Ogata H."/>
            <person name="Sarno A.F."/>
            <person name="Shmutz J."/>
            <person name="Schroeder D."/>
            <person name="de Vargas C."/>
            <person name="Verret F."/>
            <person name="von Dassow P."/>
            <person name="Valentin K."/>
            <person name="Van de Peer Y."/>
            <person name="Wheeler G."/>
            <person name="Dacks J.B."/>
            <person name="Delwiche C.F."/>
            <person name="Dyhrman S.T."/>
            <person name="Glockner G."/>
            <person name="John U."/>
            <person name="Richards T."/>
            <person name="Worden A.Z."/>
            <person name="Zhang X."/>
            <person name="Grigoriev I.V."/>
            <person name="Allen A.E."/>
            <person name="Bidle K."/>
            <person name="Borodovsky M."/>
            <person name="Bowler C."/>
            <person name="Brownlee C."/>
            <person name="Cock J.M."/>
            <person name="Elias M."/>
            <person name="Gladyshev V.N."/>
            <person name="Groth M."/>
            <person name="Guda C."/>
            <person name="Hadaegh A."/>
            <person name="Iglesias-Rodriguez M.D."/>
            <person name="Jenkins J."/>
            <person name="Jones B.M."/>
            <person name="Lawson T."/>
            <person name="Leese F."/>
            <person name="Lindquist E."/>
            <person name="Lobanov A."/>
            <person name="Lomsadze A."/>
            <person name="Malik S.B."/>
            <person name="Marsh M.E."/>
            <person name="Mackinder L."/>
            <person name="Mock T."/>
            <person name="Mueller-Roeber B."/>
            <person name="Pagarete A."/>
            <person name="Parker M."/>
            <person name="Probert I."/>
            <person name="Quesneville H."/>
            <person name="Raines C."/>
            <person name="Rensing S.A."/>
            <person name="Riano-Pachon D.M."/>
            <person name="Richier S."/>
            <person name="Rokitta S."/>
            <person name="Shiraiwa Y."/>
            <person name="Soanes D.M."/>
            <person name="van der Giezen M."/>
            <person name="Wahlund T.M."/>
            <person name="Williams B."/>
            <person name="Wilson W."/>
            <person name="Wolfe G."/>
            <person name="Wurch L.L."/>
        </authorList>
    </citation>
    <scope>NUCLEOTIDE SEQUENCE</scope>
</reference>
<evidence type="ECO:0000313" key="3">
    <source>
        <dbReference type="EnsemblProtists" id="EOD06496"/>
    </source>
</evidence>
<dbReference type="Proteomes" id="UP000013827">
    <property type="component" value="Unassembled WGS sequence"/>
</dbReference>
<dbReference type="Pfam" id="PF00956">
    <property type="entry name" value="NAP"/>
    <property type="match status" value="1"/>
</dbReference>
<comment type="similarity">
    <text evidence="1 2">Belongs to the nucleosome assembly protein (NAP) family.</text>
</comment>
<dbReference type="RefSeq" id="XP_005758925.1">
    <property type="nucleotide sequence ID" value="XM_005758868.1"/>
</dbReference>
<dbReference type="SUPFAM" id="SSF143113">
    <property type="entry name" value="NAP-like"/>
    <property type="match status" value="1"/>
</dbReference>
<keyword evidence="4" id="KW-1185">Reference proteome</keyword>
<dbReference type="STRING" id="2903.R1D6L3"/>
<dbReference type="KEGG" id="ehx:EMIHUDRAFT_77303"/>
<name>A0A0D3I5G1_EMIH1</name>
<dbReference type="HOGENOM" id="CLU_1279733_0_0_1"/>
<proteinExistence type="inferred from homology"/>
<protein>
    <recommendedName>
        <fullName evidence="5">Nucleosome assembly protein</fullName>
    </recommendedName>
</protein>
<dbReference type="InterPro" id="IPR002164">
    <property type="entry name" value="NAP_family"/>
</dbReference>
<evidence type="ECO:0000256" key="1">
    <source>
        <dbReference type="ARBA" id="ARBA00009947"/>
    </source>
</evidence>
<accession>A0A0D3I5G1</accession>
<dbReference type="PANTHER" id="PTHR11875">
    <property type="entry name" value="TESTIS-SPECIFIC Y-ENCODED PROTEIN"/>
    <property type="match status" value="1"/>
</dbReference>
<dbReference type="GO" id="GO:0005634">
    <property type="term" value="C:nucleus"/>
    <property type="evidence" value="ECO:0007669"/>
    <property type="project" value="InterPro"/>
</dbReference>
<dbReference type="InterPro" id="IPR037231">
    <property type="entry name" value="NAP-like_sf"/>
</dbReference>
<evidence type="ECO:0000313" key="4">
    <source>
        <dbReference type="Proteomes" id="UP000013827"/>
    </source>
</evidence>
<dbReference type="AlphaFoldDB" id="A0A0D3I5G1"/>
<dbReference type="EnsemblProtists" id="EOD06496">
    <property type="protein sequence ID" value="EOD06496"/>
    <property type="gene ID" value="EMIHUDRAFT_77303"/>
</dbReference>
<dbReference type="GO" id="GO:0006334">
    <property type="term" value="P:nucleosome assembly"/>
    <property type="evidence" value="ECO:0007669"/>
    <property type="project" value="InterPro"/>
</dbReference>
<sequence>MDTSLRCVMDAQERLDAVNDTFAKRAADLEREGRHQRAPLLRERGVAAKRIPGFWMCALQGHPLLEQYISARDASILEHLTALEVSALSDTDAGFTITLSFSANRFFTNPILEKTLRYAGDAALSMEATPIAWTAASSGGGEEEAPHGEAATFLTAFAWTNGDTKCLLSGTGQAESAGLAEAEAFCEAIKEDVYAHPLRFFERFSCSEGAGDPTAA</sequence>
<dbReference type="Gene3D" id="3.30.1120.90">
    <property type="entry name" value="Nucleosome assembly protein"/>
    <property type="match status" value="1"/>
</dbReference>